<dbReference type="EMBL" id="SMBJ01000004">
    <property type="protein sequence ID" value="TCU26716.1"/>
    <property type="molecule type" value="Genomic_DNA"/>
</dbReference>
<keyword evidence="4 6" id="KW-1133">Transmembrane helix</keyword>
<accession>A0A4R3R6I3</accession>
<feature type="transmembrane region" description="Helical" evidence="6">
    <location>
        <begin position="279"/>
        <end position="297"/>
    </location>
</feature>
<evidence type="ECO:0000256" key="1">
    <source>
        <dbReference type="ARBA" id="ARBA00004141"/>
    </source>
</evidence>
<feature type="transmembrane region" description="Helical" evidence="6">
    <location>
        <begin position="40"/>
        <end position="58"/>
    </location>
</feature>
<gene>
    <name evidence="7" type="ORF">EV130_104328</name>
</gene>
<sequence>MRAQPEKLTVRQIKEKTFIWLTAAVSLAFAWMLWPFSGAILWATVLAVLFAPVNRGILRSIPGRRNLAALFTLVIILMMVILPFLLIANLVFREAASVYKSIAAGQFAPAIDIQTLRGMLPDWLNSLLDSIELPDAALLRERLLNALAESGQFLAGQAINIGQSTFHLVVSVSVMLYLLFFLLRDGRELARLIGEAMPLSGELRQALFSRFALTINAIVKGSVVVALVQGTLGALVLWMLDIRTPVLWGAVMAFFALLPVVGTALVWGPIAIFLLVSGAIWKGTVLLAFGILVIGLVDNLLRPILIGKETRIPDYLVLISTLGGIATFGPDGLVAGPVIAALFLAAWSVFPAVTGERNYRGGNIDGDQS</sequence>
<dbReference type="PANTHER" id="PTHR21716">
    <property type="entry name" value="TRANSMEMBRANE PROTEIN"/>
    <property type="match status" value="1"/>
</dbReference>
<keyword evidence="5 6" id="KW-0472">Membrane</keyword>
<evidence type="ECO:0000256" key="2">
    <source>
        <dbReference type="ARBA" id="ARBA00009773"/>
    </source>
</evidence>
<evidence type="ECO:0000256" key="6">
    <source>
        <dbReference type="SAM" id="Phobius"/>
    </source>
</evidence>
<dbReference type="GO" id="GO:0016020">
    <property type="term" value="C:membrane"/>
    <property type="evidence" value="ECO:0007669"/>
    <property type="project" value="UniProtKB-SubCell"/>
</dbReference>
<feature type="transmembrane region" description="Helical" evidence="6">
    <location>
        <begin position="70"/>
        <end position="92"/>
    </location>
</feature>
<feature type="transmembrane region" description="Helical" evidence="6">
    <location>
        <begin position="246"/>
        <end position="267"/>
    </location>
</feature>
<dbReference type="Pfam" id="PF01594">
    <property type="entry name" value="AI-2E_transport"/>
    <property type="match status" value="1"/>
</dbReference>
<dbReference type="InterPro" id="IPR002549">
    <property type="entry name" value="AI-2E-like"/>
</dbReference>
<evidence type="ECO:0000256" key="4">
    <source>
        <dbReference type="ARBA" id="ARBA00022989"/>
    </source>
</evidence>
<evidence type="ECO:0000313" key="7">
    <source>
        <dbReference type="EMBL" id="TCU26716.1"/>
    </source>
</evidence>
<feature type="transmembrane region" description="Helical" evidence="6">
    <location>
        <begin position="317"/>
        <end position="350"/>
    </location>
</feature>
<dbReference type="AlphaFoldDB" id="A0A4R3R6I3"/>
<dbReference type="PANTHER" id="PTHR21716:SF4">
    <property type="entry name" value="TRANSMEMBRANE PROTEIN 245"/>
    <property type="match status" value="1"/>
</dbReference>
<feature type="transmembrane region" description="Helical" evidence="6">
    <location>
        <begin position="217"/>
        <end position="240"/>
    </location>
</feature>
<dbReference type="Proteomes" id="UP000295547">
    <property type="component" value="Unassembled WGS sequence"/>
</dbReference>
<feature type="transmembrane region" description="Helical" evidence="6">
    <location>
        <begin position="17"/>
        <end position="34"/>
    </location>
</feature>
<reference evidence="7 8" key="1">
    <citation type="submission" date="2019-03" db="EMBL/GenBank/DDBJ databases">
        <title>Genomic Encyclopedia of Type Strains, Phase IV (KMG-V): Genome sequencing to study the core and pangenomes of soil and plant-associated prokaryotes.</title>
        <authorList>
            <person name="Whitman W."/>
        </authorList>
    </citation>
    <scope>NUCLEOTIDE SEQUENCE [LARGE SCALE GENOMIC DNA]</scope>
    <source>
        <strain evidence="7 8">Gr42</strain>
    </source>
</reference>
<evidence type="ECO:0000256" key="5">
    <source>
        <dbReference type="ARBA" id="ARBA00023136"/>
    </source>
</evidence>
<comment type="similarity">
    <text evidence="2">Belongs to the autoinducer-2 exporter (AI-2E) (TC 2.A.86) family.</text>
</comment>
<name>A0A4R3R6I3_9HYPH</name>
<feature type="transmembrane region" description="Helical" evidence="6">
    <location>
        <begin position="164"/>
        <end position="183"/>
    </location>
</feature>
<evidence type="ECO:0000313" key="8">
    <source>
        <dbReference type="Proteomes" id="UP000295547"/>
    </source>
</evidence>
<comment type="subcellular location">
    <subcellularLocation>
        <location evidence="1">Membrane</location>
        <topology evidence="1">Multi-pass membrane protein</topology>
    </subcellularLocation>
</comment>
<organism evidence="7 8">
    <name type="scientific">Rhizobium azibense</name>
    <dbReference type="NCBI Taxonomy" id="1136135"/>
    <lineage>
        <taxon>Bacteria</taxon>
        <taxon>Pseudomonadati</taxon>
        <taxon>Pseudomonadota</taxon>
        <taxon>Alphaproteobacteria</taxon>
        <taxon>Hyphomicrobiales</taxon>
        <taxon>Rhizobiaceae</taxon>
        <taxon>Rhizobium/Agrobacterium group</taxon>
        <taxon>Rhizobium</taxon>
    </lineage>
</organism>
<keyword evidence="8" id="KW-1185">Reference proteome</keyword>
<keyword evidence="3 6" id="KW-0812">Transmembrane</keyword>
<proteinExistence type="inferred from homology"/>
<comment type="caution">
    <text evidence="7">The sequence shown here is derived from an EMBL/GenBank/DDBJ whole genome shotgun (WGS) entry which is preliminary data.</text>
</comment>
<protein>
    <submittedName>
        <fullName evidence="7">Putative PurR-regulated permease PerM</fullName>
    </submittedName>
</protein>
<evidence type="ECO:0000256" key="3">
    <source>
        <dbReference type="ARBA" id="ARBA00022692"/>
    </source>
</evidence>